<dbReference type="Proteomes" id="UP000823388">
    <property type="component" value="Chromosome 3N"/>
</dbReference>
<gene>
    <name evidence="2" type="ORF">PVAP13_3NG304612</name>
</gene>
<dbReference type="AlphaFoldDB" id="A0A8T0UGU2"/>
<organism evidence="2 3">
    <name type="scientific">Panicum virgatum</name>
    <name type="common">Blackwell switchgrass</name>
    <dbReference type="NCBI Taxonomy" id="38727"/>
    <lineage>
        <taxon>Eukaryota</taxon>
        <taxon>Viridiplantae</taxon>
        <taxon>Streptophyta</taxon>
        <taxon>Embryophyta</taxon>
        <taxon>Tracheophyta</taxon>
        <taxon>Spermatophyta</taxon>
        <taxon>Magnoliopsida</taxon>
        <taxon>Liliopsida</taxon>
        <taxon>Poales</taxon>
        <taxon>Poaceae</taxon>
        <taxon>PACMAD clade</taxon>
        <taxon>Panicoideae</taxon>
        <taxon>Panicodae</taxon>
        <taxon>Paniceae</taxon>
        <taxon>Panicinae</taxon>
        <taxon>Panicum</taxon>
        <taxon>Panicum sect. Hiantes</taxon>
    </lineage>
</organism>
<accession>A0A8T0UGU2</accession>
<protein>
    <submittedName>
        <fullName evidence="2">Uncharacterized protein</fullName>
    </submittedName>
</protein>
<evidence type="ECO:0000313" key="3">
    <source>
        <dbReference type="Proteomes" id="UP000823388"/>
    </source>
</evidence>
<feature type="region of interest" description="Disordered" evidence="1">
    <location>
        <begin position="77"/>
        <end position="96"/>
    </location>
</feature>
<name>A0A8T0UGU2_PANVG</name>
<feature type="compositionally biased region" description="Basic and acidic residues" evidence="1">
    <location>
        <begin position="77"/>
        <end position="87"/>
    </location>
</feature>
<evidence type="ECO:0000313" key="2">
    <source>
        <dbReference type="EMBL" id="KAG2621770.1"/>
    </source>
</evidence>
<sequence>MSVCFEQRERVAAARCGWLVVGLGCIRRARFTCSKHCCHLCPCRLATLPRSASKALSGVSEMLLVCIAVSRSILEENKRSPGDDGRGTAHQSVPTASVCHRAPGTCKL</sequence>
<reference evidence="2" key="1">
    <citation type="submission" date="2020-05" db="EMBL/GenBank/DDBJ databases">
        <title>WGS assembly of Panicum virgatum.</title>
        <authorList>
            <person name="Lovell J.T."/>
            <person name="Jenkins J."/>
            <person name="Shu S."/>
            <person name="Juenger T.E."/>
            <person name="Schmutz J."/>
        </authorList>
    </citation>
    <scope>NUCLEOTIDE SEQUENCE</scope>
    <source>
        <strain evidence="2">AP13</strain>
    </source>
</reference>
<keyword evidence="3" id="KW-1185">Reference proteome</keyword>
<comment type="caution">
    <text evidence="2">The sequence shown here is derived from an EMBL/GenBank/DDBJ whole genome shotgun (WGS) entry which is preliminary data.</text>
</comment>
<dbReference type="EMBL" id="CM029042">
    <property type="protein sequence ID" value="KAG2621770.1"/>
    <property type="molecule type" value="Genomic_DNA"/>
</dbReference>
<proteinExistence type="predicted"/>
<evidence type="ECO:0000256" key="1">
    <source>
        <dbReference type="SAM" id="MobiDB-lite"/>
    </source>
</evidence>